<dbReference type="AlphaFoldDB" id="A0A0F9YA19"/>
<proteinExistence type="predicted"/>
<accession>A0A0F9YA19</accession>
<comment type="caution">
    <text evidence="1">The sequence shown here is derived from an EMBL/GenBank/DDBJ whole genome shotgun (WGS) entry which is preliminary data.</text>
</comment>
<organism evidence="1">
    <name type="scientific">marine sediment metagenome</name>
    <dbReference type="NCBI Taxonomy" id="412755"/>
    <lineage>
        <taxon>unclassified sequences</taxon>
        <taxon>metagenomes</taxon>
        <taxon>ecological metagenomes</taxon>
    </lineage>
</organism>
<evidence type="ECO:0008006" key="2">
    <source>
        <dbReference type="Google" id="ProtNLM"/>
    </source>
</evidence>
<reference evidence="1" key="1">
    <citation type="journal article" date="2015" name="Nature">
        <title>Complex archaea that bridge the gap between prokaryotes and eukaryotes.</title>
        <authorList>
            <person name="Spang A."/>
            <person name="Saw J.H."/>
            <person name="Jorgensen S.L."/>
            <person name="Zaremba-Niedzwiedzka K."/>
            <person name="Martijn J."/>
            <person name="Lind A.E."/>
            <person name="van Eijk R."/>
            <person name="Schleper C."/>
            <person name="Guy L."/>
            <person name="Ettema T.J."/>
        </authorList>
    </citation>
    <scope>NUCLEOTIDE SEQUENCE</scope>
</reference>
<name>A0A0F9YA19_9ZZZZ</name>
<sequence length="330" mass="37477">MRNTATQHLIIRSRRCAGKWGLPMFEQFNHPLVRDLVWVALAPPLLTPGILPVRDPLAGSVLRQDPEKLTHTLKQLETDPVELQRLVPESRDRRLGSYYERLWHALLTLAPDVRMLGRNITLYQHGITMGELDLLLETPDGAVVHLELAIKFYVGQPEYAVAGKSFSPHSAWWGPDPRDQMASKIDRLLNHQLSLASKLELARERYPIPDLSCAWLQGQLFLPLDREMPPAVDSLAPATLNRWCRHAELNTLDGAEWIALPHKQWLMPPPLIGTGPAGIAHLKEMARFSAIENRPLMLVRRDVPEIYDPLTTQRLLCMPDHWPGELPVTL</sequence>
<dbReference type="EMBL" id="LAZR01000035">
    <property type="protein sequence ID" value="KKO01509.1"/>
    <property type="molecule type" value="Genomic_DNA"/>
</dbReference>
<dbReference type="InterPro" id="IPR015003">
    <property type="entry name" value="DUF1853"/>
</dbReference>
<evidence type="ECO:0000313" key="1">
    <source>
        <dbReference type="EMBL" id="KKO01509.1"/>
    </source>
</evidence>
<dbReference type="Pfam" id="PF08907">
    <property type="entry name" value="DUF1853"/>
    <property type="match status" value="1"/>
</dbReference>
<protein>
    <recommendedName>
        <fullName evidence="2">DUF1853 domain-containing protein</fullName>
    </recommendedName>
</protein>
<gene>
    <name evidence="1" type="ORF">LCGC14_0117230</name>
</gene>